<evidence type="ECO:0000256" key="4">
    <source>
        <dbReference type="ARBA" id="ARBA00023134"/>
    </source>
</evidence>
<sequence length="907" mass="103316">MGGIDELFDKENPASRPRDSQPGKGSDDQSNLDWQNWLSRFGSSLGETEAGKQFERWTKLQRKCAELQKVLSQYQSLDLSKAKTLLDRADNVLRQDRDYQVVVIGETGAGKSSLLNALLQERLLLTGGGAAITGTAIYVYPNQNVDFDKAELSIRTQDEFKPLLLGVASHYLDEQTRASLFGDEASITAAKVIDLATNGDIAEKLPDNFPIDKRQRIVDEILDIANTWEKIDTIKKSIKIKFKLPEDQKELNTYLEEGGSLNGKDNPQSQRVIPAIKCAKYYLKPKDNIYLNGKTSSNVVFIDVPGSAAKTLRHTEILRQELKNANAVVFVVNPNRPAEKEGTSIANLLVQYLFSGYTAEEKSKFANRVFIVVNKADQIKSEEDETRLKKSLSELCGIIGDTNLLESRYFRIVAERSVLALILRQKIELTDEIEKDFYATLAKCHVDNLVTVDPNKLDEESGIPSLLKELNTFLSKDRVKLMLDEGELFLEKAENDIKLTCRQILGLEHQEISSEQLDGLGLTTKVFCDQTLEQDRKELEKARKALIEFVKAWIDSEKHQRDVSSKVTSIFTKLKDSIKEPAKRLLDPEDRDGALHITLSHVTGKSYPNVDSPFLLLSTEEKFHRAVEENSRDLADYYFHKFDDKVRDIKIGELIEQKSYEQKYIKELALDKEIQESKQQVYENFLAICKWVLMYELVKMPIDLPLNPSADDVSHNLSVKVFQETFREIAPELVLLGSDAIQIMVYGILPLPLNKLIEVFARLVEQKVEEPTDEDSEKKPPKSTESKQNLPEKLLDKIDLEEKVAEYGKINDTEKLTELLQEQFAFRYSVAVSTALIYLERLFRYELGKYYQKLGEINNRLIGMHQSAVNLNHKDILEQLGKKHTDMSQKFEDALKCLKRLLELSTM</sequence>
<evidence type="ECO:0000313" key="10">
    <source>
        <dbReference type="Proteomes" id="UP000256301"/>
    </source>
</evidence>
<organism evidence="9 10">
    <name type="scientific">Microcystis aeruginosa DA14</name>
    <dbReference type="NCBI Taxonomy" id="1987506"/>
    <lineage>
        <taxon>Bacteria</taxon>
        <taxon>Bacillati</taxon>
        <taxon>Cyanobacteriota</taxon>
        <taxon>Cyanophyceae</taxon>
        <taxon>Oscillatoriophycideae</taxon>
        <taxon>Chroococcales</taxon>
        <taxon>Microcystaceae</taxon>
        <taxon>Microcystis</taxon>
    </lineage>
</organism>
<name>A0A3E0MAB7_MICAE</name>
<feature type="region of interest" description="Disordered" evidence="7">
    <location>
        <begin position="770"/>
        <end position="791"/>
    </location>
</feature>
<comment type="subcellular location">
    <subcellularLocation>
        <location evidence="1">Membrane</location>
    </subcellularLocation>
</comment>
<comment type="caution">
    <text evidence="9">The sequence shown here is derived from an EMBL/GenBank/DDBJ whole genome shotgun (WGS) entry which is preliminary data.</text>
</comment>
<dbReference type="Proteomes" id="UP000256301">
    <property type="component" value="Unassembled WGS sequence"/>
</dbReference>
<dbReference type="PANTHER" id="PTHR10465">
    <property type="entry name" value="TRANSMEMBRANE GTPASE FZO1"/>
    <property type="match status" value="1"/>
</dbReference>
<dbReference type="SMART" id="SM00382">
    <property type="entry name" value="AAA"/>
    <property type="match status" value="1"/>
</dbReference>
<feature type="domain" description="AAA+ ATPase" evidence="8">
    <location>
        <begin position="97"/>
        <end position="434"/>
    </location>
</feature>
<dbReference type="EMBL" id="QQWE01000004">
    <property type="protein sequence ID" value="REJ56699.1"/>
    <property type="molecule type" value="Genomic_DNA"/>
</dbReference>
<evidence type="ECO:0000256" key="5">
    <source>
        <dbReference type="ARBA" id="ARBA00023136"/>
    </source>
</evidence>
<dbReference type="AlphaFoldDB" id="A0A3E0MAB7"/>
<dbReference type="GO" id="GO:0016020">
    <property type="term" value="C:membrane"/>
    <property type="evidence" value="ECO:0007669"/>
    <property type="project" value="UniProtKB-SubCell"/>
</dbReference>
<dbReference type="InterPro" id="IPR027417">
    <property type="entry name" value="P-loop_NTPase"/>
</dbReference>
<evidence type="ECO:0000259" key="8">
    <source>
        <dbReference type="SMART" id="SM00382"/>
    </source>
</evidence>
<evidence type="ECO:0000256" key="3">
    <source>
        <dbReference type="ARBA" id="ARBA00022801"/>
    </source>
</evidence>
<feature type="compositionally biased region" description="Basic and acidic residues" evidence="7">
    <location>
        <begin position="770"/>
        <end position="785"/>
    </location>
</feature>
<dbReference type="PANTHER" id="PTHR10465:SF0">
    <property type="entry name" value="SARCALUMENIN"/>
    <property type="match status" value="1"/>
</dbReference>
<dbReference type="InterPro" id="IPR027094">
    <property type="entry name" value="Mitofusin_fam"/>
</dbReference>
<dbReference type="SUPFAM" id="SSF52540">
    <property type="entry name" value="P-loop containing nucleoside triphosphate hydrolases"/>
    <property type="match status" value="1"/>
</dbReference>
<feature type="coiled-coil region" evidence="6">
    <location>
        <begin position="490"/>
        <end position="552"/>
    </location>
</feature>
<evidence type="ECO:0000256" key="7">
    <source>
        <dbReference type="SAM" id="MobiDB-lite"/>
    </source>
</evidence>
<evidence type="ECO:0000313" key="9">
    <source>
        <dbReference type="EMBL" id="REJ56699.1"/>
    </source>
</evidence>
<feature type="compositionally biased region" description="Basic and acidic residues" evidence="7">
    <location>
        <begin position="7"/>
        <end position="27"/>
    </location>
</feature>
<evidence type="ECO:0000256" key="1">
    <source>
        <dbReference type="ARBA" id="ARBA00004370"/>
    </source>
</evidence>
<accession>A0A3E0MAB7</accession>
<dbReference type="Gene3D" id="3.40.50.300">
    <property type="entry name" value="P-loop containing nucleotide triphosphate hydrolases"/>
    <property type="match status" value="2"/>
</dbReference>
<keyword evidence="2" id="KW-0547">Nucleotide-binding</keyword>
<dbReference type="Pfam" id="PF00350">
    <property type="entry name" value="Dynamin_N"/>
    <property type="match status" value="1"/>
</dbReference>
<dbReference type="InterPro" id="IPR025662">
    <property type="entry name" value="Sigma_54_int_dom_ATP-bd_1"/>
</dbReference>
<reference evidence="9 10" key="1">
    <citation type="submission" date="2017-08" db="EMBL/GenBank/DDBJ databases">
        <title>Functional genomic and metabolic studies of the symbiotic interactions of six Microcystis-dominated communities.</title>
        <authorList>
            <person name="Li Q."/>
            <person name="Lin F."/>
        </authorList>
    </citation>
    <scope>NUCLEOTIDE SEQUENCE [LARGE SCALE GENOMIC DNA]</scope>
    <source>
        <strain evidence="9">DA14</strain>
    </source>
</reference>
<keyword evidence="4" id="KW-0342">GTP-binding</keyword>
<dbReference type="GO" id="GO:0003924">
    <property type="term" value="F:GTPase activity"/>
    <property type="evidence" value="ECO:0007669"/>
    <property type="project" value="InterPro"/>
</dbReference>
<gene>
    <name evidence="9" type="ORF">DWQ56_13540</name>
</gene>
<evidence type="ECO:0000256" key="2">
    <source>
        <dbReference type="ARBA" id="ARBA00022741"/>
    </source>
</evidence>
<keyword evidence="5" id="KW-0472">Membrane</keyword>
<proteinExistence type="predicted"/>
<dbReference type="InterPro" id="IPR045063">
    <property type="entry name" value="Dynamin_N"/>
</dbReference>
<feature type="region of interest" description="Disordered" evidence="7">
    <location>
        <begin position="1"/>
        <end position="32"/>
    </location>
</feature>
<keyword evidence="3" id="KW-0378">Hydrolase</keyword>
<protein>
    <recommendedName>
        <fullName evidence="8">AAA+ ATPase domain-containing protein</fullName>
    </recommendedName>
</protein>
<evidence type="ECO:0000256" key="6">
    <source>
        <dbReference type="SAM" id="Coils"/>
    </source>
</evidence>
<dbReference type="PROSITE" id="PS00675">
    <property type="entry name" value="SIGMA54_INTERACT_1"/>
    <property type="match status" value="1"/>
</dbReference>
<keyword evidence="6" id="KW-0175">Coiled coil</keyword>
<dbReference type="GO" id="GO:0005525">
    <property type="term" value="F:GTP binding"/>
    <property type="evidence" value="ECO:0007669"/>
    <property type="project" value="UniProtKB-KW"/>
</dbReference>
<dbReference type="InterPro" id="IPR003593">
    <property type="entry name" value="AAA+_ATPase"/>
</dbReference>